<dbReference type="InterPro" id="IPR006365">
    <property type="entry name" value="Cbl_synth_CobL"/>
</dbReference>
<dbReference type="EMBL" id="JADQAZ010000001">
    <property type="protein sequence ID" value="MBT0955846.1"/>
    <property type="molecule type" value="Genomic_DNA"/>
</dbReference>
<evidence type="ECO:0000313" key="8">
    <source>
        <dbReference type="Proteomes" id="UP001315686"/>
    </source>
</evidence>
<dbReference type="SUPFAM" id="SSF53790">
    <property type="entry name" value="Tetrapyrrole methylase"/>
    <property type="match status" value="1"/>
</dbReference>
<dbReference type="RefSeq" id="WP_327792065.1">
    <property type="nucleotide sequence ID" value="NZ_JADQAZ010000001.1"/>
</dbReference>
<reference evidence="7 8" key="1">
    <citation type="journal article" date="2021" name="Arch. Microbiol.">
        <title>Harenicola maris gen. nov., sp. nov. isolated from the Sea of Japan shallow sediments.</title>
        <authorList>
            <person name="Romanenko L.A."/>
            <person name="Kurilenko V.V."/>
            <person name="Chernysheva N.Y."/>
            <person name="Tekutyeva L.A."/>
            <person name="Velansky P.V."/>
            <person name="Svetashev V.I."/>
            <person name="Isaeva M.P."/>
        </authorList>
    </citation>
    <scope>NUCLEOTIDE SEQUENCE [LARGE SCALE GENOMIC DNA]</scope>
    <source>
        <strain evidence="7 8">KMM 3653</strain>
    </source>
</reference>
<dbReference type="PANTHER" id="PTHR43182">
    <property type="entry name" value="COBALT-PRECORRIN-6B C(15)-METHYLTRANSFERASE (DECARBOXYLATING)"/>
    <property type="match status" value="1"/>
</dbReference>
<keyword evidence="4" id="KW-0808">Transferase</keyword>
<comment type="caution">
    <text evidence="7">The sequence shown here is derived from an EMBL/GenBank/DDBJ whole genome shotgun (WGS) entry which is preliminary data.</text>
</comment>
<dbReference type="SUPFAM" id="SSF53335">
    <property type="entry name" value="S-adenosyl-L-methionine-dependent methyltransferases"/>
    <property type="match status" value="1"/>
</dbReference>
<sequence>MSDPLPKPWLTIIGLGEDGLQSLSGASRDALDDAEVIFGGERHLALVEAGTRGRPWPIPFDIAPLLERRGTPTVMLASGDPFWNGAGGTVARHLSPSEWLCHSAPSIFSLAAARLGLRLETCRCMALHAAPFETLRPVLAPGQTVLATLRDPAAVGKLDEWLTAQGFDAELLVLHALGGPREAIFKQGSPNPPQLQGPVAAAATPRSGPFLQRASGLPNSLFAHDGQITKQQVRALTLSALAPRMGERLWDIGAGSGSISVEWCLSGGTAAAIEPRADRIPNIRTNAQAFGLAHLLTVHHGAAPEALAVLPAPDAVFVGGGGSDRLFEVLFQTLAPGTRLVANGVTLETEARLAALYAAHGGDLTRIELASAEPLGSLHGWKPARPIVQWSVTL</sequence>
<dbReference type="NCBIfam" id="TIGR02469">
    <property type="entry name" value="CbiT"/>
    <property type="match status" value="1"/>
</dbReference>
<dbReference type="InterPro" id="IPR029063">
    <property type="entry name" value="SAM-dependent_MTases_sf"/>
</dbReference>
<gene>
    <name evidence="7" type="primary">cbiT</name>
    <name evidence="7" type="ORF">IV417_00485</name>
</gene>
<evidence type="ECO:0000256" key="1">
    <source>
        <dbReference type="ARBA" id="ARBA00004953"/>
    </source>
</evidence>
<keyword evidence="2" id="KW-0169">Cobalamin biosynthesis</keyword>
<keyword evidence="5" id="KW-0949">S-adenosyl-L-methionine</keyword>
<dbReference type="PANTHER" id="PTHR43182:SF1">
    <property type="entry name" value="COBALT-PRECORRIN-7 C(5)-METHYLTRANSFERASE"/>
    <property type="match status" value="1"/>
</dbReference>
<dbReference type="GO" id="GO:0008276">
    <property type="term" value="F:protein methyltransferase activity"/>
    <property type="evidence" value="ECO:0007669"/>
    <property type="project" value="InterPro"/>
</dbReference>
<keyword evidence="3" id="KW-0489">Methyltransferase</keyword>
<dbReference type="CDD" id="cd11644">
    <property type="entry name" value="Precorrin-6Y-MT"/>
    <property type="match status" value="1"/>
</dbReference>
<name>A0AAP2CLF3_9RHOB</name>
<dbReference type="Gene3D" id="3.40.50.150">
    <property type="entry name" value="Vaccinia Virus protein VP39"/>
    <property type="match status" value="1"/>
</dbReference>
<keyword evidence="8" id="KW-1185">Reference proteome</keyword>
<dbReference type="PIRSF" id="PIRSF036428">
    <property type="entry name" value="CobL"/>
    <property type="match status" value="1"/>
</dbReference>
<protein>
    <submittedName>
        <fullName evidence="7">Precorrin-6Y C5,15-methyltransferase (Decarboxylating) subunit CbiT</fullName>
    </submittedName>
</protein>
<dbReference type="InterPro" id="IPR035996">
    <property type="entry name" value="4pyrrol_Methylase_sf"/>
</dbReference>
<evidence type="ECO:0000256" key="2">
    <source>
        <dbReference type="ARBA" id="ARBA00022573"/>
    </source>
</evidence>
<dbReference type="Gene3D" id="3.40.1010.10">
    <property type="entry name" value="Cobalt-precorrin-4 Transmethylase, Domain 1"/>
    <property type="match status" value="1"/>
</dbReference>
<dbReference type="Proteomes" id="UP001315686">
    <property type="component" value="Unassembled WGS sequence"/>
</dbReference>
<dbReference type="InterPro" id="IPR012818">
    <property type="entry name" value="CbiE"/>
</dbReference>
<dbReference type="InterPro" id="IPR050714">
    <property type="entry name" value="Cobalamin_biosynth_MTase"/>
</dbReference>
<evidence type="ECO:0000259" key="6">
    <source>
        <dbReference type="Pfam" id="PF00590"/>
    </source>
</evidence>
<dbReference type="InterPro" id="IPR014777">
    <property type="entry name" value="4pyrrole_Mease_sub1"/>
</dbReference>
<evidence type="ECO:0000256" key="5">
    <source>
        <dbReference type="ARBA" id="ARBA00022691"/>
    </source>
</evidence>
<dbReference type="AlphaFoldDB" id="A0AAP2CLF3"/>
<feature type="domain" description="Tetrapyrrole methylase" evidence="6">
    <location>
        <begin position="10"/>
        <end position="186"/>
    </location>
</feature>
<dbReference type="GO" id="GO:0009236">
    <property type="term" value="P:cobalamin biosynthetic process"/>
    <property type="evidence" value="ECO:0007669"/>
    <property type="project" value="UniProtKB-KW"/>
</dbReference>
<organism evidence="7 8">
    <name type="scientific">Harenicola maris</name>
    <dbReference type="NCBI Taxonomy" id="2841044"/>
    <lineage>
        <taxon>Bacteria</taxon>
        <taxon>Pseudomonadati</taxon>
        <taxon>Pseudomonadota</taxon>
        <taxon>Alphaproteobacteria</taxon>
        <taxon>Rhodobacterales</taxon>
        <taxon>Paracoccaceae</taxon>
        <taxon>Harenicola</taxon>
    </lineage>
</organism>
<dbReference type="Pfam" id="PF00590">
    <property type="entry name" value="TP_methylase"/>
    <property type="match status" value="1"/>
</dbReference>
<dbReference type="InterPro" id="IPR000878">
    <property type="entry name" value="4pyrrol_Mease"/>
</dbReference>
<dbReference type="GO" id="GO:0032259">
    <property type="term" value="P:methylation"/>
    <property type="evidence" value="ECO:0007669"/>
    <property type="project" value="UniProtKB-KW"/>
</dbReference>
<evidence type="ECO:0000313" key="7">
    <source>
        <dbReference type="EMBL" id="MBT0955846.1"/>
    </source>
</evidence>
<evidence type="ECO:0000256" key="4">
    <source>
        <dbReference type="ARBA" id="ARBA00022679"/>
    </source>
</evidence>
<proteinExistence type="predicted"/>
<comment type="pathway">
    <text evidence="1">Cofactor biosynthesis; adenosylcobalamin biosynthesis.</text>
</comment>
<evidence type="ECO:0000256" key="3">
    <source>
        <dbReference type="ARBA" id="ARBA00022603"/>
    </source>
</evidence>
<dbReference type="InterPro" id="IPR014008">
    <property type="entry name" value="Cbl_synth_MTase_CbiT"/>
</dbReference>
<accession>A0AAP2CLF3</accession>